<comment type="caution">
    <text evidence="1">The sequence shown here is derived from an EMBL/GenBank/DDBJ whole genome shotgun (WGS) entry which is preliminary data.</text>
</comment>
<organism evidence="1 2">
    <name type="scientific">Colletotrichum truncatum</name>
    <name type="common">Anthracnose fungus</name>
    <name type="synonym">Colletotrichum capsici</name>
    <dbReference type="NCBI Taxonomy" id="5467"/>
    <lineage>
        <taxon>Eukaryota</taxon>
        <taxon>Fungi</taxon>
        <taxon>Dikarya</taxon>
        <taxon>Ascomycota</taxon>
        <taxon>Pezizomycotina</taxon>
        <taxon>Sordariomycetes</taxon>
        <taxon>Hypocreomycetidae</taxon>
        <taxon>Glomerellales</taxon>
        <taxon>Glomerellaceae</taxon>
        <taxon>Colletotrichum</taxon>
        <taxon>Colletotrichum truncatum species complex</taxon>
    </lineage>
</organism>
<keyword evidence="2" id="KW-1185">Reference proteome</keyword>
<reference evidence="1 2" key="1">
    <citation type="journal article" date="2020" name="Phytopathology">
        <title>Genome Sequence Resources of Colletotrichum truncatum, C. plurivorum, C. musicola, and C. sojae: Four Species Pathogenic to Soybean (Glycine max).</title>
        <authorList>
            <person name="Rogerio F."/>
            <person name="Boufleur T.R."/>
            <person name="Ciampi-Guillardi M."/>
            <person name="Sukno S.A."/>
            <person name="Thon M.R."/>
            <person name="Massola Junior N.S."/>
            <person name="Baroncelli R."/>
        </authorList>
    </citation>
    <scope>NUCLEOTIDE SEQUENCE [LARGE SCALE GENOMIC DNA]</scope>
    <source>
        <strain evidence="1 2">CMES1059</strain>
    </source>
</reference>
<protein>
    <submittedName>
        <fullName evidence="1">Uncharacterized protein</fullName>
    </submittedName>
</protein>
<proteinExistence type="predicted"/>
<dbReference type="Proteomes" id="UP000805649">
    <property type="component" value="Unassembled WGS sequence"/>
</dbReference>
<evidence type="ECO:0000313" key="2">
    <source>
        <dbReference type="Proteomes" id="UP000805649"/>
    </source>
</evidence>
<dbReference type="EMBL" id="VUJX02000008">
    <property type="protein sequence ID" value="KAL0932652.1"/>
    <property type="molecule type" value="Genomic_DNA"/>
</dbReference>
<gene>
    <name evidence="1" type="ORF">CTRU02_211615</name>
</gene>
<evidence type="ECO:0000313" key="1">
    <source>
        <dbReference type="EMBL" id="KAL0932652.1"/>
    </source>
</evidence>
<accession>A0ACC3YLD7</accession>
<sequence length="152" mass="17374">MCTEIITHSQLCGHNVSNVRVCDDATYIFGHGLQPCENTKKTTQNTSSYCTFDCPYRVYKKTWECCQCQGPNQRRQCCAFKGCNHLICRECKPLTPPERRQRTKESTQPCQLPIKDDISSVKAHDARQSCETRNSSPFSRIPIYDASIGDWV</sequence>
<name>A0ACC3YLD7_COLTU</name>